<keyword evidence="1" id="KW-0175">Coiled coil</keyword>
<evidence type="ECO:0000256" key="2">
    <source>
        <dbReference type="SAM" id="Phobius"/>
    </source>
</evidence>
<keyword evidence="2" id="KW-0812">Transmembrane</keyword>
<organism evidence="4 5">
    <name type="scientific">Leptotrombidium deliense</name>
    <dbReference type="NCBI Taxonomy" id="299467"/>
    <lineage>
        <taxon>Eukaryota</taxon>
        <taxon>Metazoa</taxon>
        <taxon>Ecdysozoa</taxon>
        <taxon>Arthropoda</taxon>
        <taxon>Chelicerata</taxon>
        <taxon>Arachnida</taxon>
        <taxon>Acari</taxon>
        <taxon>Acariformes</taxon>
        <taxon>Trombidiformes</taxon>
        <taxon>Prostigmata</taxon>
        <taxon>Anystina</taxon>
        <taxon>Parasitengona</taxon>
        <taxon>Trombiculoidea</taxon>
        <taxon>Trombiculidae</taxon>
        <taxon>Leptotrombidium</taxon>
    </lineage>
</organism>
<dbReference type="InterPro" id="IPR042855">
    <property type="entry name" value="V_SNARE_CC"/>
</dbReference>
<dbReference type="GO" id="GO:0016020">
    <property type="term" value="C:membrane"/>
    <property type="evidence" value="ECO:0007669"/>
    <property type="project" value="InterPro"/>
</dbReference>
<dbReference type="PANTHER" id="PTHR45701">
    <property type="entry name" value="SYNAPTOBREVIN FAMILY MEMBER"/>
    <property type="match status" value="1"/>
</dbReference>
<reference evidence="4 5" key="1">
    <citation type="journal article" date="2018" name="Gigascience">
        <title>Genomes of trombidid mites reveal novel predicted allergens and laterally-transferred genes associated with secondary metabolism.</title>
        <authorList>
            <person name="Dong X."/>
            <person name="Chaisiri K."/>
            <person name="Xia D."/>
            <person name="Armstrong S.D."/>
            <person name="Fang Y."/>
            <person name="Donnelly M.J."/>
            <person name="Kadowaki T."/>
            <person name="McGarry J.W."/>
            <person name="Darby A.C."/>
            <person name="Makepeace B.L."/>
        </authorList>
    </citation>
    <scope>NUCLEOTIDE SEQUENCE [LARGE SCALE GENOMIC DNA]</scope>
    <source>
        <strain evidence="4">UoL-UT</strain>
    </source>
</reference>
<dbReference type="AlphaFoldDB" id="A0A443S726"/>
<dbReference type="Gene3D" id="1.20.5.110">
    <property type="match status" value="1"/>
</dbReference>
<dbReference type="PROSITE" id="PS50892">
    <property type="entry name" value="V_SNARE"/>
    <property type="match status" value="1"/>
</dbReference>
<evidence type="ECO:0000313" key="4">
    <source>
        <dbReference type="EMBL" id="RWS23339.1"/>
    </source>
</evidence>
<dbReference type="STRING" id="299467.A0A443S726"/>
<dbReference type="InterPro" id="IPR001388">
    <property type="entry name" value="Synaptobrevin-like"/>
</dbReference>
<feature type="transmembrane region" description="Helical" evidence="2">
    <location>
        <begin position="84"/>
        <end position="106"/>
    </location>
</feature>
<keyword evidence="5" id="KW-1185">Reference proteome</keyword>
<dbReference type="OrthoDB" id="10042941at2759"/>
<accession>A0A443S726</accession>
<comment type="caution">
    <text evidence="4">The sequence shown here is derived from an EMBL/GenBank/DDBJ whole genome shotgun (WGS) entry which is preliminary data.</text>
</comment>
<dbReference type="PRINTS" id="PR00219">
    <property type="entry name" value="SYNAPTOBREVN"/>
</dbReference>
<dbReference type="VEuPathDB" id="VectorBase:LDEU008701"/>
<gene>
    <name evidence="4" type="ORF">B4U80_00510</name>
</gene>
<evidence type="ECO:0000313" key="5">
    <source>
        <dbReference type="Proteomes" id="UP000288716"/>
    </source>
</evidence>
<dbReference type="Proteomes" id="UP000288716">
    <property type="component" value="Unassembled WGS sequence"/>
</dbReference>
<feature type="domain" description="V-SNARE coiled-coil homology" evidence="3">
    <location>
        <begin position="22"/>
        <end position="86"/>
    </location>
</feature>
<keyword evidence="2" id="KW-0472">Membrane</keyword>
<evidence type="ECO:0000256" key="1">
    <source>
        <dbReference type="PROSITE-ProRule" id="PRU00290"/>
    </source>
</evidence>
<dbReference type="InterPro" id="IPR016444">
    <property type="entry name" value="Synaptobrevin/VAMP"/>
</dbReference>
<sequence length="140" mass="16017">MGYNNPLIPLPVNTEQQASSTDQQQTEAKVDQVIGIMESNVENVLQREEQLCSLNNRAAEFQTEAAQPAQQTSPQKRKYCGKHWWKFIVALIPSLILILRILKVILYEIRAEREREIAESFSLKLNENMLSSSVTENNDN</sequence>
<evidence type="ECO:0000259" key="3">
    <source>
        <dbReference type="PROSITE" id="PS50892"/>
    </source>
</evidence>
<protein>
    <submittedName>
        <fullName evidence="4">Vesicle-associated membrane protein 2-like protein</fullName>
    </submittedName>
</protein>
<dbReference type="GO" id="GO:0016192">
    <property type="term" value="P:vesicle-mediated transport"/>
    <property type="evidence" value="ECO:0007669"/>
    <property type="project" value="InterPro"/>
</dbReference>
<dbReference type="EMBL" id="NCKV01006650">
    <property type="protein sequence ID" value="RWS23339.1"/>
    <property type="molecule type" value="Genomic_DNA"/>
</dbReference>
<dbReference type="SUPFAM" id="SSF58038">
    <property type="entry name" value="SNARE fusion complex"/>
    <property type="match status" value="1"/>
</dbReference>
<dbReference type="Pfam" id="PF00957">
    <property type="entry name" value="Synaptobrevin"/>
    <property type="match status" value="1"/>
</dbReference>
<keyword evidence="2" id="KW-1133">Transmembrane helix</keyword>
<name>A0A443S726_9ACAR</name>
<proteinExistence type="predicted"/>